<reference evidence="2 4" key="1">
    <citation type="submission" date="2020-12" db="EMBL/GenBank/DDBJ databases">
        <title>strain FJAT-54423T represents a novel species of the genus Brevibacillus.</title>
        <authorList>
            <person name="Tang R."/>
        </authorList>
    </citation>
    <scope>NUCLEOTIDE SEQUENCE [LARGE SCALE GENOMIC DNA]</scope>
    <source>
        <strain evidence="2 4">FJAT-54423</strain>
    </source>
</reference>
<protein>
    <submittedName>
        <fullName evidence="2">DUF4446 family protein</fullName>
    </submittedName>
</protein>
<feature type="transmembrane region" description="Helical" evidence="1">
    <location>
        <begin position="12"/>
        <end position="31"/>
    </location>
</feature>
<evidence type="ECO:0000313" key="2">
    <source>
        <dbReference type="EMBL" id="QQE75846.1"/>
    </source>
</evidence>
<dbReference type="Proteomes" id="UP000595847">
    <property type="component" value="Chromosome"/>
</dbReference>
<keyword evidence="1" id="KW-0812">Transmembrane</keyword>
<evidence type="ECO:0000256" key="1">
    <source>
        <dbReference type="SAM" id="Phobius"/>
    </source>
</evidence>
<proteinExistence type="predicted"/>
<reference evidence="3" key="2">
    <citation type="submission" date="2021-04" db="EMBL/GenBank/DDBJ databases">
        <title>Brevibacillus composti FJAT-54423, complete genome.</title>
        <authorList>
            <person name="Tang R."/>
        </authorList>
    </citation>
    <scope>NUCLEOTIDE SEQUENCE</scope>
    <source>
        <strain evidence="3">FJAT-54424</strain>
    </source>
</reference>
<evidence type="ECO:0000313" key="5">
    <source>
        <dbReference type="Proteomes" id="UP000677234"/>
    </source>
</evidence>
<dbReference type="EMBL" id="CP073708">
    <property type="protein sequence ID" value="QUO42872.1"/>
    <property type="molecule type" value="Genomic_DNA"/>
</dbReference>
<dbReference type="AlphaFoldDB" id="A0A7T5ENJ3"/>
<dbReference type="Pfam" id="PF14584">
    <property type="entry name" value="DUF4446"/>
    <property type="match status" value="1"/>
</dbReference>
<sequence length="170" mass="19006">MESLLSLTDNASLLLLILLGLIVLLFLFLIAQSVRIRRLRKSINRLLVGTNGTNLEEGMHHLLGELEDVKKRQTDQQFLLNRLSQRVAGQCANVGIVRYNAFEDIGSDLSFSMAILDDAQNGVVVTSIYSRMESRVYAKPIEQGTSPYHLSEEELTAIRKAMNQLSGRTS</sequence>
<dbReference type="Proteomes" id="UP000677234">
    <property type="component" value="Chromosome"/>
</dbReference>
<keyword evidence="1" id="KW-1133">Transmembrane helix</keyword>
<accession>A0A7T5ENJ3</accession>
<gene>
    <name evidence="2" type="ORF">JD108_08270</name>
    <name evidence="3" type="ORF">KDJ56_07950</name>
</gene>
<dbReference type="RefSeq" id="WP_198829359.1">
    <property type="nucleotide sequence ID" value="NZ_CP066308.1"/>
</dbReference>
<dbReference type="InterPro" id="IPR027981">
    <property type="entry name" value="DUF4446"/>
</dbReference>
<dbReference type="KEGG" id="bcop:JD108_08270"/>
<evidence type="ECO:0000313" key="4">
    <source>
        <dbReference type="Proteomes" id="UP000595847"/>
    </source>
</evidence>
<organism evidence="2 4">
    <name type="scientific">Brevibacillus composti</name>
    <dbReference type="NCBI Taxonomy" id="2796470"/>
    <lineage>
        <taxon>Bacteria</taxon>
        <taxon>Bacillati</taxon>
        <taxon>Bacillota</taxon>
        <taxon>Bacilli</taxon>
        <taxon>Bacillales</taxon>
        <taxon>Paenibacillaceae</taxon>
        <taxon>Brevibacillus</taxon>
    </lineage>
</organism>
<name>A0A7T5ENJ3_9BACL</name>
<keyword evidence="1" id="KW-0472">Membrane</keyword>
<evidence type="ECO:0000313" key="3">
    <source>
        <dbReference type="EMBL" id="QUO42872.1"/>
    </source>
</evidence>
<dbReference type="EMBL" id="CP066308">
    <property type="protein sequence ID" value="QQE75846.1"/>
    <property type="molecule type" value="Genomic_DNA"/>
</dbReference>
<keyword evidence="5" id="KW-1185">Reference proteome</keyword>